<dbReference type="InterPro" id="IPR046341">
    <property type="entry name" value="SET_dom_sf"/>
</dbReference>
<dbReference type="Proteomes" id="UP001497623">
    <property type="component" value="Unassembled WGS sequence"/>
</dbReference>
<dbReference type="InterPro" id="IPR001214">
    <property type="entry name" value="SET_dom"/>
</dbReference>
<dbReference type="PROSITE" id="PS50280">
    <property type="entry name" value="SET"/>
    <property type="match status" value="1"/>
</dbReference>
<evidence type="ECO:0000313" key="2">
    <source>
        <dbReference type="EMBL" id="CAL4065498.1"/>
    </source>
</evidence>
<dbReference type="Pfam" id="PF00856">
    <property type="entry name" value="SET"/>
    <property type="match status" value="1"/>
</dbReference>
<evidence type="ECO:0000313" key="3">
    <source>
        <dbReference type="Proteomes" id="UP001497623"/>
    </source>
</evidence>
<dbReference type="Gene3D" id="6.10.140.2220">
    <property type="match status" value="1"/>
</dbReference>
<organism evidence="2 3">
    <name type="scientific">Meganyctiphanes norvegica</name>
    <name type="common">Northern krill</name>
    <name type="synonym">Thysanopoda norvegica</name>
    <dbReference type="NCBI Taxonomy" id="48144"/>
    <lineage>
        <taxon>Eukaryota</taxon>
        <taxon>Metazoa</taxon>
        <taxon>Ecdysozoa</taxon>
        <taxon>Arthropoda</taxon>
        <taxon>Crustacea</taxon>
        <taxon>Multicrustacea</taxon>
        <taxon>Malacostraca</taxon>
        <taxon>Eumalacostraca</taxon>
        <taxon>Eucarida</taxon>
        <taxon>Euphausiacea</taxon>
        <taxon>Euphausiidae</taxon>
        <taxon>Meganyctiphanes</taxon>
    </lineage>
</organism>
<dbReference type="InterPro" id="IPR053010">
    <property type="entry name" value="SET_SmydA-8"/>
</dbReference>
<dbReference type="GO" id="GO:0008170">
    <property type="term" value="F:N-methyltransferase activity"/>
    <property type="evidence" value="ECO:0007669"/>
    <property type="project" value="UniProtKB-ARBA"/>
</dbReference>
<reference evidence="2 3" key="1">
    <citation type="submission" date="2024-05" db="EMBL/GenBank/DDBJ databases">
        <authorList>
            <person name="Wallberg A."/>
        </authorList>
    </citation>
    <scope>NUCLEOTIDE SEQUENCE [LARGE SCALE GENOMIC DNA]</scope>
</reference>
<evidence type="ECO:0000259" key="1">
    <source>
        <dbReference type="PROSITE" id="PS50280"/>
    </source>
</evidence>
<name>A0AAV2PXE6_MEGNR</name>
<dbReference type="EMBL" id="CAXKWB010001795">
    <property type="protein sequence ID" value="CAL4065498.1"/>
    <property type="molecule type" value="Genomic_DNA"/>
</dbReference>
<sequence length="557" mass="63815">MAKEEDPNNVKELYNWLAVSEKESPKWAPKTKRKWNLEVVEPYGRCTVATEHIAEGDVLFVDAPVITGPKQTCDLICLGCYRMLDNFDYACSKCLWPLCGKACEQRGYHPLECSVFCKNPKKPIIEDYDDNHSLYESILPLRCFLLKEKFPQKWSTLTAMESHDDLRRGTELWRRQQHGIVNFLIDTHGLNATADEINRCTGVLDVNCHEVRSFVPGSRDEYRVRGLYPMCAMMSHDCASNTHHTLLDDMTMLVVASRPIKKGEQLTATYTHILSATTERRKHLHYSKFFHCLCERCKDPTEMGTYFGALRCSQGGCGGSVTSTNPKDETNMSPWECNRCRFMVKAETVERLNKMIYFELARIPPRAIMEVEGIFQKYKNVLHPQHFHLIGMKHTLSELYGRVENNTLGELTVQQINRKIECCRDLLTVLDMLDPGISRMRGLTLYELHAPLLMLANKLFAEKALTKQKFLRKMEEAAKLLEKCIHCLQFEPMSSYEGEICKIAEGSLKELKGSMKQVETLGPQFFKESSPEAGPAEQEKDLTLKDILASLEIPDHH</sequence>
<dbReference type="GO" id="GO:0008276">
    <property type="term" value="F:protein methyltransferase activity"/>
    <property type="evidence" value="ECO:0007669"/>
    <property type="project" value="UniProtKB-ARBA"/>
</dbReference>
<dbReference type="CDD" id="cd20071">
    <property type="entry name" value="SET_SMYD"/>
    <property type="match status" value="1"/>
</dbReference>
<feature type="domain" description="SET" evidence="1">
    <location>
        <begin position="29"/>
        <end position="271"/>
    </location>
</feature>
<proteinExistence type="predicted"/>
<dbReference type="SUPFAM" id="SSF82199">
    <property type="entry name" value="SET domain"/>
    <property type="match status" value="1"/>
</dbReference>
<dbReference type="PANTHER" id="PTHR46455">
    <property type="entry name" value="SET AND MYND DOMAIN CONTAINING, ARTHROPOD-SPECIFIC, MEMBER 4, ISOFORM A"/>
    <property type="match status" value="1"/>
</dbReference>
<gene>
    <name evidence="2" type="ORF">MNOR_LOCUS4826</name>
</gene>
<dbReference type="Gene3D" id="2.170.270.10">
    <property type="entry name" value="SET domain"/>
    <property type="match status" value="1"/>
</dbReference>
<comment type="caution">
    <text evidence="2">The sequence shown here is derived from an EMBL/GenBank/DDBJ whole genome shotgun (WGS) entry which is preliminary data.</text>
</comment>
<dbReference type="GO" id="GO:0008757">
    <property type="term" value="F:S-adenosylmethionine-dependent methyltransferase activity"/>
    <property type="evidence" value="ECO:0007669"/>
    <property type="project" value="UniProtKB-ARBA"/>
</dbReference>
<dbReference type="AlphaFoldDB" id="A0AAV2PXE6"/>
<dbReference type="Gene3D" id="1.10.220.160">
    <property type="match status" value="1"/>
</dbReference>
<accession>A0AAV2PXE6</accession>
<protein>
    <recommendedName>
        <fullName evidence="1">SET domain-containing protein</fullName>
    </recommendedName>
</protein>
<dbReference type="PANTHER" id="PTHR46455:SF7">
    <property type="entry name" value="RE12806P"/>
    <property type="match status" value="1"/>
</dbReference>
<keyword evidence="3" id="KW-1185">Reference proteome</keyword>